<dbReference type="InterPro" id="IPR036634">
    <property type="entry name" value="PRD_sf"/>
</dbReference>
<dbReference type="PROSITE" id="PS51372">
    <property type="entry name" value="PRD_2"/>
    <property type="match status" value="1"/>
</dbReference>
<organism evidence="5 6">
    <name type="scientific">Hornefia porci</name>
    <dbReference type="NCBI Taxonomy" id="2652292"/>
    <lineage>
        <taxon>Bacteria</taxon>
        <taxon>Bacillati</taxon>
        <taxon>Bacillota</taxon>
        <taxon>Clostridia</taxon>
        <taxon>Peptostreptococcales</taxon>
        <taxon>Anaerovoracaceae</taxon>
        <taxon>Hornefia</taxon>
    </lineage>
</organism>
<dbReference type="SUPFAM" id="SSF63520">
    <property type="entry name" value="PTS-regulatory domain, PRD"/>
    <property type="match status" value="1"/>
</dbReference>
<accession>A0A1Q9JIE6</accession>
<keyword evidence="2" id="KW-0805">Transcription regulation</keyword>
<dbReference type="AlphaFoldDB" id="A0A1Q9JIE6"/>
<dbReference type="EMBL" id="MJIE01000001">
    <property type="protein sequence ID" value="OLR55935.1"/>
    <property type="molecule type" value="Genomic_DNA"/>
</dbReference>
<protein>
    <recommendedName>
        <fullName evidence="4">PRD domain-containing protein</fullName>
    </recommendedName>
</protein>
<keyword evidence="1" id="KW-0677">Repeat</keyword>
<dbReference type="InterPro" id="IPR036388">
    <property type="entry name" value="WH-like_DNA-bd_sf"/>
</dbReference>
<dbReference type="Gene3D" id="3.40.930.10">
    <property type="entry name" value="Mannitol-specific EII, Chain A"/>
    <property type="match status" value="1"/>
</dbReference>
<dbReference type="GO" id="GO:0006355">
    <property type="term" value="P:regulation of DNA-templated transcription"/>
    <property type="evidence" value="ECO:0007669"/>
    <property type="project" value="InterPro"/>
</dbReference>
<dbReference type="Gene3D" id="1.10.10.10">
    <property type="entry name" value="Winged helix-like DNA-binding domain superfamily/Winged helix DNA-binding domain"/>
    <property type="match status" value="1"/>
</dbReference>
<dbReference type="PANTHER" id="PTHR30185">
    <property type="entry name" value="CRYPTIC BETA-GLUCOSIDE BGL OPERON ANTITERMINATOR"/>
    <property type="match status" value="1"/>
</dbReference>
<dbReference type="InterPro" id="IPR011608">
    <property type="entry name" value="PRD"/>
</dbReference>
<dbReference type="InterPro" id="IPR036390">
    <property type="entry name" value="WH_DNA-bd_sf"/>
</dbReference>
<evidence type="ECO:0000256" key="1">
    <source>
        <dbReference type="ARBA" id="ARBA00022737"/>
    </source>
</evidence>
<comment type="caution">
    <text evidence="5">The sequence shown here is derived from an EMBL/GenBank/DDBJ whole genome shotgun (WGS) entry which is preliminary data.</text>
</comment>
<keyword evidence="3" id="KW-0804">Transcription</keyword>
<proteinExistence type="predicted"/>
<feature type="domain" description="PRD" evidence="4">
    <location>
        <begin position="185"/>
        <end position="288"/>
    </location>
</feature>
<name>A0A1Q9JIE6_9FIRM</name>
<dbReference type="PANTHER" id="PTHR30185:SF18">
    <property type="entry name" value="TRANSCRIPTIONAL REGULATOR MTLR"/>
    <property type="match status" value="1"/>
</dbReference>
<evidence type="ECO:0000256" key="2">
    <source>
        <dbReference type="ARBA" id="ARBA00023015"/>
    </source>
</evidence>
<dbReference type="SUPFAM" id="SSF46785">
    <property type="entry name" value="Winged helix' DNA-binding domain"/>
    <property type="match status" value="1"/>
</dbReference>
<dbReference type="InterPro" id="IPR016152">
    <property type="entry name" value="PTrfase/Anion_transptr"/>
</dbReference>
<dbReference type="OrthoDB" id="1639802at2"/>
<reference evidence="5 6" key="1">
    <citation type="journal article" date="2016" name="Appl. Environ. Microbiol.">
        <title>Function and Phylogeny of Bacterial Butyryl Coenzyme A:Acetate Transferases and Their Diversity in the Proximal Colon of Swine.</title>
        <authorList>
            <person name="Trachsel J."/>
            <person name="Bayles D.O."/>
            <person name="Looft T."/>
            <person name="Levine U.Y."/>
            <person name="Allen H.K."/>
        </authorList>
    </citation>
    <scope>NUCLEOTIDE SEQUENCE [LARGE SCALE GENOMIC DNA]</scope>
    <source>
        <strain evidence="5 6">68-3-10</strain>
    </source>
</reference>
<dbReference type="RefSeq" id="WP_075713056.1">
    <property type="nucleotide sequence ID" value="NZ_MJIE01000001.1"/>
</dbReference>
<dbReference type="Pfam" id="PF08279">
    <property type="entry name" value="HTH_11"/>
    <property type="match status" value="1"/>
</dbReference>
<sequence>MKSLDLSLRQKRILHIMQHNDTYITSAALAAKLNVSSRTIRNDVVKINEELAPYNARILSLKSRGYGFESEDPKLIESLNQIETAFFSKENRARYLAFKLCFAEEPQNLYDLEDEMYISHTTLDHALRDIASQFSDHTPYIRLIRQKETVRFEDDEMKKRLVLVEMLRKSWNYHARRNAYYDDNFIEPKVLDFIIDLVSSNLNKYNILLEDPSIVFLNLMIAVMYYRIRDGHILPYEPPIPKADTSVYYACQDILNTLTDHLHCYIHPEELDRLYLFITANRLLDQTTLTRETAKDYFGPNTRLIAEHFLTMIQNYFRLDFSDDDDFYITLLQYIRTLQRRSDIYNEQYTSDFVKNDLRIELIIAHLFQPLALQYLGKTLTETQLIYLAYCLCGTLENFVHNHPGDKLNTVICCQMNMPFLFAMKRRLESDFGNYLNITALLPVNIKNSFDFTDTDLILTTVQKPITRNPATDTLYMSINMTEDDLARLEHLILQRTIRKIYTASPSPHDLFINAFRHEKTGHGDPYSIFRDMAADFINAGFVTSDFLNDIIRHEENSTYAICPGVAYIYSLIPAEKSAMSILTLDHRITWNTHKIRVFIMTCFTLEDMPITFRLANLFYDEAYDLPKIKMEENPDVLTRYYLSFIDEPLTP</sequence>
<keyword evidence="6" id="KW-1185">Reference proteome</keyword>
<dbReference type="SUPFAM" id="SSF55804">
    <property type="entry name" value="Phoshotransferase/anion transport protein"/>
    <property type="match status" value="1"/>
</dbReference>
<evidence type="ECO:0000313" key="5">
    <source>
        <dbReference type="EMBL" id="OLR55935.1"/>
    </source>
</evidence>
<evidence type="ECO:0000313" key="6">
    <source>
        <dbReference type="Proteomes" id="UP000187404"/>
    </source>
</evidence>
<dbReference type="STRING" id="1261640.BHK98_07595"/>
<dbReference type="InterPro" id="IPR013196">
    <property type="entry name" value="HTH_11"/>
</dbReference>
<gene>
    <name evidence="5" type="ORF">BHK98_07595</name>
</gene>
<evidence type="ECO:0000256" key="3">
    <source>
        <dbReference type="ARBA" id="ARBA00023163"/>
    </source>
</evidence>
<dbReference type="Proteomes" id="UP000187404">
    <property type="component" value="Unassembled WGS sequence"/>
</dbReference>
<evidence type="ECO:0000259" key="4">
    <source>
        <dbReference type="PROSITE" id="PS51372"/>
    </source>
</evidence>
<dbReference type="InterPro" id="IPR050661">
    <property type="entry name" value="BglG_antiterminators"/>
</dbReference>